<dbReference type="STRING" id="2015173.A0A026VRP9"/>
<sequence length="161" mass="17692">MQEKLIEENAQLEGGKYKLEEALLEKDTALETLQRKVCGLQAEMRIIVKENTELSRQLATLNQLVTRRTTCCYACPGATLSSPPTSPSLPPCSYVSTQLQGDAYCQCRHCLQSQFTDSLSPTTGTACDSPRLTGGGSQTDDLRFFVEKSSLQNTEMCCRGP</sequence>
<reference evidence="1 2" key="1">
    <citation type="journal article" date="2014" name="Curr. Biol.">
        <title>The genome of the clonal raider ant Cerapachys biroi.</title>
        <authorList>
            <person name="Oxley P.R."/>
            <person name="Ji L."/>
            <person name="Fetter-Pruneda I."/>
            <person name="McKenzie S.K."/>
            <person name="Li C."/>
            <person name="Hu H."/>
            <person name="Zhang G."/>
            <person name="Kronauer D.J."/>
        </authorList>
    </citation>
    <scope>NUCLEOTIDE SEQUENCE [LARGE SCALE GENOMIC DNA]</scope>
</reference>
<evidence type="ECO:0000313" key="1">
    <source>
        <dbReference type="EMBL" id="EZA46448.1"/>
    </source>
</evidence>
<accession>A0A026VRP9</accession>
<gene>
    <name evidence="1" type="ORF">X777_00148</name>
</gene>
<dbReference type="OrthoDB" id="413404at2759"/>
<protein>
    <submittedName>
        <fullName evidence="1">Uncharacterized protein</fullName>
    </submittedName>
</protein>
<keyword evidence="2" id="KW-1185">Reference proteome</keyword>
<dbReference type="EMBL" id="KK111235">
    <property type="protein sequence ID" value="EZA46448.1"/>
    <property type="molecule type" value="Genomic_DNA"/>
</dbReference>
<feature type="non-terminal residue" evidence="1">
    <location>
        <position position="161"/>
    </location>
</feature>
<evidence type="ECO:0000313" key="2">
    <source>
        <dbReference type="Proteomes" id="UP000053097"/>
    </source>
</evidence>
<dbReference type="Proteomes" id="UP000053097">
    <property type="component" value="Unassembled WGS sequence"/>
</dbReference>
<organism evidence="1 2">
    <name type="scientific">Ooceraea biroi</name>
    <name type="common">Clonal raider ant</name>
    <name type="synonym">Cerapachys biroi</name>
    <dbReference type="NCBI Taxonomy" id="2015173"/>
    <lineage>
        <taxon>Eukaryota</taxon>
        <taxon>Metazoa</taxon>
        <taxon>Ecdysozoa</taxon>
        <taxon>Arthropoda</taxon>
        <taxon>Hexapoda</taxon>
        <taxon>Insecta</taxon>
        <taxon>Pterygota</taxon>
        <taxon>Neoptera</taxon>
        <taxon>Endopterygota</taxon>
        <taxon>Hymenoptera</taxon>
        <taxon>Apocrita</taxon>
        <taxon>Aculeata</taxon>
        <taxon>Formicoidea</taxon>
        <taxon>Formicidae</taxon>
        <taxon>Dorylinae</taxon>
        <taxon>Ooceraea</taxon>
    </lineage>
</organism>
<dbReference type="AlphaFoldDB" id="A0A026VRP9"/>
<name>A0A026VRP9_OOCBI</name>
<proteinExistence type="predicted"/>